<dbReference type="InterPro" id="IPR045135">
    <property type="entry name" value="Rpn7_N"/>
</dbReference>
<comment type="subcellular location">
    <subcellularLocation>
        <location evidence="2">Cytoplasm</location>
    </subcellularLocation>
    <subcellularLocation>
        <location evidence="1">Nucleus</location>
    </subcellularLocation>
</comment>
<keyword evidence="5" id="KW-0539">Nucleus</keyword>
<dbReference type="EMBL" id="KZ992804">
    <property type="protein sequence ID" value="RKP06864.1"/>
    <property type="molecule type" value="Genomic_DNA"/>
</dbReference>
<evidence type="ECO:0000256" key="3">
    <source>
        <dbReference type="ARBA" id="ARBA00022490"/>
    </source>
</evidence>
<sequence length="141" mass="16097">MAIVEAPEHLVLSNYIENYHGHVRVDRLLFIAERCPSLQVEAYQHAIADIKANSRDVNRYLEVLRKMNAALAAHGKSVEPTDSTWVEDTRRDTKQLFEVRNAELSNYLNNMIKESIRIGLNDLGDLHYACGDLNNAQKNYA</sequence>
<evidence type="ECO:0000256" key="2">
    <source>
        <dbReference type="ARBA" id="ARBA00004496"/>
    </source>
</evidence>
<keyword evidence="4" id="KW-0736">Signalosome</keyword>
<dbReference type="Proteomes" id="UP000271241">
    <property type="component" value="Unassembled WGS sequence"/>
</dbReference>
<dbReference type="Pfam" id="PF10602">
    <property type="entry name" value="RPN7"/>
    <property type="match status" value="1"/>
</dbReference>
<dbReference type="OrthoDB" id="422427at2759"/>
<evidence type="ECO:0000256" key="4">
    <source>
        <dbReference type="ARBA" id="ARBA00022790"/>
    </source>
</evidence>
<name>A0A4P9XLV5_9FUNG</name>
<accession>A0A4P9XLV5</accession>
<dbReference type="STRING" id="78915.A0A4P9XLV5"/>
<protein>
    <recommendedName>
        <fullName evidence="6">26S proteasome regulatory subunit Rpn7 N-terminal domain-containing protein</fullName>
    </recommendedName>
</protein>
<evidence type="ECO:0000259" key="6">
    <source>
        <dbReference type="Pfam" id="PF10602"/>
    </source>
</evidence>
<evidence type="ECO:0000313" key="8">
    <source>
        <dbReference type="Proteomes" id="UP000271241"/>
    </source>
</evidence>
<dbReference type="PANTHER" id="PTHR14145:SF2">
    <property type="entry name" value="COP9 SIGNALOSOME COMPLEX SUBUNIT 1"/>
    <property type="match status" value="1"/>
</dbReference>
<keyword evidence="8" id="KW-1185">Reference proteome</keyword>
<organism evidence="7 8">
    <name type="scientific">Thamnocephalis sphaerospora</name>
    <dbReference type="NCBI Taxonomy" id="78915"/>
    <lineage>
        <taxon>Eukaryota</taxon>
        <taxon>Fungi</taxon>
        <taxon>Fungi incertae sedis</taxon>
        <taxon>Zoopagomycota</taxon>
        <taxon>Zoopagomycotina</taxon>
        <taxon>Zoopagomycetes</taxon>
        <taxon>Zoopagales</taxon>
        <taxon>Sigmoideomycetaceae</taxon>
        <taxon>Thamnocephalis</taxon>
    </lineage>
</organism>
<proteinExistence type="predicted"/>
<dbReference type="InterPro" id="IPR019585">
    <property type="entry name" value="Rpn7/CSN1"/>
</dbReference>
<dbReference type="AlphaFoldDB" id="A0A4P9XLV5"/>
<dbReference type="PANTHER" id="PTHR14145">
    <property type="entry name" value="26S PROTESOME SUBUNIT 6"/>
    <property type="match status" value="1"/>
</dbReference>
<evidence type="ECO:0000256" key="5">
    <source>
        <dbReference type="ARBA" id="ARBA00023242"/>
    </source>
</evidence>
<dbReference type="GO" id="GO:0008180">
    <property type="term" value="C:COP9 signalosome"/>
    <property type="evidence" value="ECO:0007669"/>
    <property type="project" value="UniProtKB-KW"/>
</dbReference>
<feature type="non-terminal residue" evidence="7">
    <location>
        <position position="141"/>
    </location>
</feature>
<gene>
    <name evidence="7" type="ORF">THASP1DRAFT_31328</name>
</gene>
<reference evidence="8" key="1">
    <citation type="journal article" date="2018" name="Nat. Microbiol.">
        <title>Leveraging single-cell genomics to expand the fungal tree of life.</title>
        <authorList>
            <person name="Ahrendt S.R."/>
            <person name="Quandt C.A."/>
            <person name="Ciobanu D."/>
            <person name="Clum A."/>
            <person name="Salamov A."/>
            <person name="Andreopoulos B."/>
            <person name="Cheng J.F."/>
            <person name="Woyke T."/>
            <person name="Pelin A."/>
            <person name="Henrissat B."/>
            <person name="Reynolds N.K."/>
            <person name="Benny G.L."/>
            <person name="Smith M.E."/>
            <person name="James T.Y."/>
            <person name="Grigoriev I.V."/>
        </authorList>
    </citation>
    <scope>NUCLEOTIDE SEQUENCE [LARGE SCALE GENOMIC DNA]</scope>
    <source>
        <strain evidence="8">RSA 1356</strain>
    </source>
</reference>
<feature type="domain" description="26S proteasome regulatory subunit Rpn7 N-terminal" evidence="6">
    <location>
        <begin position="82"/>
        <end position="140"/>
    </location>
</feature>
<dbReference type="Gene3D" id="1.25.40.570">
    <property type="match status" value="1"/>
</dbReference>
<evidence type="ECO:0000313" key="7">
    <source>
        <dbReference type="EMBL" id="RKP06864.1"/>
    </source>
</evidence>
<dbReference type="GO" id="GO:0005737">
    <property type="term" value="C:cytoplasm"/>
    <property type="evidence" value="ECO:0007669"/>
    <property type="project" value="UniProtKB-SubCell"/>
</dbReference>
<evidence type="ECO:0000256" key="1">
    <source>
        <dbReference type="ARBA" id="ARBA00004123"/>
    </source>
</evidence>
<keyword evidence="3" id="KW-0963">Cytoplasm</keyword>